<feature type="transmembrane region" description="Helical" evidence="1">
    <location>
        <begin position="122"/>
        <end position="142"/>
    </location>
</feature>
<organism evidence="2 3">
    <name type="scientific">Trichonephila clavata</name>
    <name type="common">Joro spider</name>
    <name type="synonym">Nephila clavata</name>
    <dbReference type="NCBI Taxonomy" id="2740835"/>
    <lineage>
        <taxon>Eukaryota</taxon>
        <taxon>Metazoa</taxon>
        <taxon>Ecdysozoa</taxon>
        <taxon>Arthropoda</taxon>
        <taxon>Chelicerata</taxon>
        <taxon>Arachnida</taxon>
        <taxon>Araneae</taxon>
        <taxon>Araneomorphae</taxon>
        <taxon>Entelegynae</taxon>
        <taxon>Araneoidea</taxon>
        <taxon>Nephilidae</taxon>
        <taxon>Trichonephila</taxon>
    </lineage>
</organism>
<protein>
    <submittedName>
        <fullName evidence="2">Uncharacterized protein</fullName>
    </submittedName>
</protein>
<keyword evidence="3" id="KW-1185">Reference proteome</keyword>
<name>A0A8X6EY23_TRICU</name>
<sequence length="159" mass="18256">MSGPIIEPHLTIPINDDGMEGTSDEDACYHMSYLGAHAKSKENKLRYLNSETELAIRIPSLPKEELERLRLETSVAENELQAIIVEREGVYGYAKQKQSPFNFCSLQKDLFSFELPDFMNSFYLRGVLIQVLTATIALALNYTKFAWPNTQDIWLWKMC</sequence>
<dbReference type="Proteomes" id="UP000887116">
    <property type="component" value="Unassembled WGS sequence"/>
</dbReference>
<keyword evidence="1" id="KW-0812">Transmembrane</keyword>
<dbReference type="EMBL" id="BMAO01009994">
    <property type="protein sequence ID" value="GFQ63944.1"/>
    <property type="molecule type" value="Genomic_DNA"/>
</dbReference>
<dbReference type="OrthoDB" id="10262528at2759"/>
<gene>
    <name evidence="2" type="ORF">TNCT_460621</name>
</gene>
<keyword evidence="1" id="KW-1133">Transmembrane helix</keyword>
<evidence type="ECO:0000313" key="3">
    <source>
        <dbReference type="Proteomes" id="UP000887116"/>
    </source>
</evidence>
<proteinExistence type="predicted"/>
<evidence type="ECO:0000256" key="1">
    <source>
        <dbReference type="SAM" id="Phobius"/>
    </source>
</evidence>
<accession>A0A8X6EY23</accession>
<keyword evidence="1" id="KW-0472">Membrane</keyword>
<reference evidence="2" key="1">
    <citation type="submission" date="2020-07" db="EMBL/GenBank/DDBJ databases">
        <title>Multicomponent nature underlies the extraordinary mechanical properties of spider dragline silk.</title>
        <authorList>
            <person name="Kono N."/>
            <person name="Nakamura H."/>
            <person name="Mori M."/>
            <person name="Yoshida Y."/>
            <person name="Ohtoshi R."/>
            <person name="Malay A.D."/>
            <person name="Moran D.A.P."/>
            <person name="Tomita M."/>
            <person name="Numata K."/>
            <person name="Arakawa K."/>
        </authorList>
    </citation>
    <scope>NUCLEOTIDE SEQUENCE</scope>
</reference>
<evidence type="ECO:0000313" key="2">
    <source>
        <dbReference type="EMBL" id="GFQ63944.1"/>
    </source>
</evidence>
<comment type="caution">
    <text evidence="2">The sequence shown here is derived from an EMBL/GenBank/DDBJ whole genome shotgun (WGS) entry which is preliminary data.</text>
</comment>
<dbReference type="AlphaFoldDB" id="A0A8X6EY23"/>